<sequence>MARARTRLVPLMATAAVAAGALLTACSNSEEASTLTTTVTPPKVTRSTSHAGTPAPALATATEGPLQISGGWVKQPPKKDMTAGYLTLRNSGPAADALTGVSTPVADKAELHTMQATGNGAEKMVQINEIPLPVGQDVELRSGGQHLMLVGLKKELAAGERVPVELSFASGKRISMSLPVLSQEQAPRASQSPSGGSVTPTSGSGHGGH</sequence>
<comment type="caution">
    <text evidence="3">The sequence shown here is derived from an EMBL/GenBank/DDBJ whole genome shotgun (WGS) entry which is preliminary data.</text>
</comment>
<feature type="region of interest" description="Disordered" evidence="1">
    <location>
        <begin position="180"/>
        <end position="209"/>
    </location>
</feature>
<feature type="signal peptide" evidence="2">
    <location>
        <begin position="1"/>
        <end position="32"/>
    </location>
</feature>
<keyword evidence="2" id="KW-0732">Signal</keyword>
<feature type="compositionally biased region" description="Low complexity" evidence="1">
    <location>
        <begin position="190"/>
        <end position="203"/>
    </location>
</feature>
<feature type="compositionally biased region" description="Low complexity" evidence="1">
    <location>
        <begin position="33"/>
        <end position="66"/>
    </location>
</feature>
<feature type="compositionally biased region" description="Polar residues" evidence="1">
    <location>
        <begin position="180"/>
        <end position="189"/>
    </location>
</feature>
<dbReference type="InterPro" id="IPR007410">
    <property type="entry name" value="LpqE-like"/>
</dbReference>
<gene>
    <name evidence="3" type="ORF">LX15_002371</name>
</gene>
<dbReference type="SUPFAM" id="SSF110087">
    <property type="entry name" value="DR1885-like metal-binding protein"/>
    <property type="match status" value="1"/>
</dbReference>
<dbReference type="Pfam" id="PF04314">
    <property type="entry name" value="PCuAC"/>
    <property type="match status" value="1"/>
</dbReference>
<dbReference type="InterPro" id="IPR058248">
    <property type="entry name" value="Lxx211020-like"/>
</dbReference>
<dbReference type="PROSITE" id="PS51257">
    <property type="entry name" value="PROKAR_LIPOPROTEIN"/>
    <property type="match status" value="1"/>
</dbReference>
<accession>A0ABT1HT23</accession>
<dbReference type="RefSeq" id="WP_253669590.1">
    <property type="nucleotide sequence ID" value="NZ_JAMTCP010000010.1"/>
</dbReference>
<name>A0ABT1HT23_STRSD</name>
<evidence type="ECO:0008006" key="5">
    <source>
        <dbReference type="Google" id="ProtNLM"/>
    </source>
</evidence>
<dbReference type="EMBL" id="JAMTCP010000010">
    <property type="protein sequence ID" value="MCP2258673.1"/>
    <property type="molecule type" value="Genomic_DNA"/>
</dbReference>
<evidence type="ECO:0000313" key="3">
    <source>
        <dbReference type="EMBL" id="MCP2258673.1"/>
    </source>
</evidence>
<dbReference type="PANTHER" id="PTHR36302">
    <property type="entry name" value="BLR7088 PROTEIN"/>
    <property type="match status" value="1"/>
</dbReference>
<dbReference type="Gene3D" id="2.60.40.1890">
    <property type="entry name" value="PCu(A)C copper chaperone"/>
    <property type="match status" value="1"/>
</dbReference>
<protein>
    <recommendedName>
        <fullName evidence="5">Copper chaperone PCu(A)C</fullName>
    </recommendedName>
</protein>
<dbReference type="InterPro" id="IPR036182">
    <property type="entry name" value="PCuAC_sf"/>
</dbReference>
<organism evidence="3 4">
    <name type="scientific">Streptoalloteichus tenebrarius (strain ATCC 17920 / DSM 40477 / JCM 4838 / CBS 697.72 / NBRC 16177 / NCIMB 11028 / NRRL B-12390 / A12253. 1 / ISP 5477)</name>
    <name type="common">Streptomyces tenebrarius</name>
    <dbReference type="NCBI Taxonomy" id="1933"/>
    <lineage>
        <taxon>Bacteria</taxon>
        <taxon>Bacillati</taxon>
        <taxon>Actinomycetota</taxon>
        <taxon>Actinomycetes</taxon>
        <taxon>Pseudonocardiales</taxon>
        <taxon>Pseudonocardiaceae</taxon>
        <taxon>Streptoalloteichus</taxon>
    </lineage>
</organism>
<feature type="region of interest" description="Disordered" evidence="1">
    <location>
        <begin position="29"/>
        <end position="74"/>
    </location>
</feature>
<evidence type="ECO:0000256" key="2">
    <source>
        <dbReference type="SAM" id="SignalP"/>
    </source>
</evidence>
<proteinExistence type="predicted"/>
<reference evidence="3 4" key="1">
    <citation type="submission" date="2022-06" db="EMBL/GenBank/DDBJ databases">
        <title>Genomic Encyclopedia of Archaeal and Bacterial Type Strains, Phase II (KMG-II): from individual species to whole genera.</title>
        <authorList>
            <person name="Goeker M."/>
        </authorList>
    </citation>
    <scope>NUCLEOTIDE SEQUENCE [LARGE SCALE GENOMIC DNA]</scope>
    <source>
        <strain evidence="3 4">DSM 40477</strain>
    </source>
</reference>
<keyword evidence="4" id="KW-1185">Reference proteome</keyword>
<dbReference type="Proteomes" id="UP001205311">
    <property type="component" value="Unassembled WGS sequence"/>
</dbReference>
<evidence type="ECO:0000313" key="4">
    <source>
        <dbReference type="Proteomes" id="UP001205311"/>
    </source>
</evidence>
<evidence type="ECO:0000256" key="1">
    <source>
        <dbReference type="SAM" id="MobiDB-lite"/>
    </source>
</evidence>
<feature type="chain" id="PRO_5047018282" description="Copper chaperone PCu(A)C" evidence="2">
    <location>
        <begin position="33"/>
        <end position="209"/>
    </location>
</feature>
<dbReference type="PANTHER" id="PTHR36302:SF1">
    <property type="entry name" value="COPPER CHAPERONE PCU(A)C"/>
    <property type="match status" value="1"/>
</dbReference>